<evidence type="ECO:0000313" key="2">
    <source>
        <dbReference type="Proteomes" id="UP001516400"/>
    </source>
</evidence>
<organism evidence="1 2">
    <name type="scientific">Cryptolaemus montrouzieri</name>
    <dbReference type="NCBI Taxonomy" id="559131"/>
    <lineage>
        <taxon>Eukaryota</taxon>
        <taxon>Metazoa</taxon>
        <taxon>Ecdysozoa</taxon>
        <taxon>Arthropoda</taxon>
        <taxon>Hexapoda</taxon>
        <taxon>Insecta</taxon>
        <taxon>Pterygota</taxon>
        <taxon>Neoptera</taxon>
        <taxon>Endopterygota</taxon>
        <taxon>Coleoptera</taxon>
        <taxon>Polyphaga</taxon>
        <taxon>Cucujiformia</taxon>
        <taxon>Coccinelloidea</taxon>
        <taxon>Coccinellidae</taxon>
        <taxon>Scymninae</taxon>
        <taxon>Scymnini</taxon>
        <taxon>Cryptolaemus</taxon>
    </lineage>
</organism>
<evidence type="ECO:0000313" key="1">
    <source>
        <dbReference type="EMBL" id="KAL3269325.1"/>
    </source>
</evidence>
<dbReference type="Proteomes" id="UP001516400">
    <property type="component" value="Unassembled WGS sequence"/>
</dbReference>
<gene>
    <name evidence="1" type="ORF">HHI36_008397</name>
</gene>
<name>A0ABD2MSE7_9CUCU</name>
<protein>
    <submittedName>
        <fullName evidence="1">Uncharacterized protein</fullName>
    </submittedName>
</protein>
<accession>A0ABD2MSE7</accession>
<reference evidence="1 2" key="1">
    <citation type="journal article" date="2021" name="BMC Biol.">
        <title>Horizontally acquired antibacterial genes associated with adaptive radiation of ladybird beetles.</title>
        <authorList>
            <person name="Li H.S."/>
            <person name="Tang X.F."/>
            <person name="Huang Y.H."/>
            <person name="Xu Z.Y."/>
            <person name="Chen M.L."/>
            <person name="Du X.Y."/>
            <person name="Qiu B.Y."/>
            <person name="Chen P.T."/>
            <person name="Zhang W."/>
            <person name="Slipinski A."/>
            <person name="Escalona H.E."/>
            <person name="Waterhouse R.M."/>
            <person name="Zwick A."/>
            <person name="Pang H."/>
        </authorList>
    </citation>
    <scope>NUCLEOTIDE SEQUENCE [LARGE SCALE GENOMIC DNA]</scope>
    <source>
        <strain evidence="1">SYSU2018</strain>
    </source>
</reference>
<comment type="caution">
    <text evidence="1">The sequence shown here is derived from an EMBL/GenBank/DDBJ whole genome shotgun (WGS) entry which is preliminary data.</text>
</comment>
<feature type="non-terminal residue" evidence="1">
    <location>
        <position position="58"/>
    </location>
</feature>
<dbReference type="AlphaFoldDB" id="A0ABD2MSE7"/>
<sequence>MFIRAVQPKHHYKATLDKHKKKQKYSFAEIEIKIHYLAIVLLYQIIKQQKSLPAKTNS</sequence>
<dbReference type="EMBL" id="JABFTP020000021">
    <property type="protein sequence ID" value="KAL3269325.1"/>
    <property type="molecule type" value="Genomic_DNA"/>
</dbReference>
<keyword evidence="2" id="KW-1185">Reference proteome</keyword>
<proteinExistence type="predicted"/>